<evidence type="ECO:0000313" key="1">
    <source>
        <dbReference type="EMBL" id="OYR26043.1"/>
    </source>
</evidence>
<organism evidence="1 2">
    <name type="scientific">Brucella lupini</name>
    <dbReference type="NCBI Taxonomy" id="255457"/>
    <lineage>
        <taxon>Bacteria</taxon>
        <taxon>Pseudomonadati</taxon>
        <taxon>Pseudomonadota</taxon>
        <taxon>Alphaproteobacteria</taxon>
        <taxon>Hyphomicrobiales</taxon>
        <taxon>Brucellaceae</taxon>
        <taxon>Brucella/Ochrobactrum group</taxon>
        <taxon>Brucella</taxon>
    </lineage>
</organism>
<evidence type="ECO:0000313" key="2">
    <source>
        <dbReference type="Proteomes" id="UP000216363"/>
    </source>
</evidence>
<accession>A0A256GFZ4</accession>
<proteinExistence type="predicted"/>
<sequence>MEPSNAFADGLRKQLNTTFTKENAELFSDLLARLEFGEKDK</sequence>
<dbReference type="Proteomes" id="UP000216363">
    <property type="component" value="Unassembled WGS sequence"/>
</dbReference>
<reference evidence="1 2" key="1">
    <citation type="submission" date="2017-07" db="EMBL/GenBank/DDBJ databases">
        <title>Draft genome of Ochrobactrum lupini type strain LUP21.</title>
        <authorList>
            <person name="Krzyzanowska D.M."/>
            <person name="Jafra S."/>
        </authorList>
    </citation>
    <scope>NUCLEOTIDE SEQUENCE [LARGE SCALE GENOMIC DNA]</scope>
    <source>
        <strain evidence="1 2">LUP21</strain>
    </source>
</reference>
<dbReference type="AlphaFoldDB" id="A0A256GFZ4"/>
<protein>
    <submittedName>
        <fullName evidence="1">Uncharacterized protein</fullName>
    </submittedName>
</protein>
<name>A0A256GFZ4_9HYPH</name>
<comment type="caution">
    <text evidence="1">The sequence shown here is derived from an EMBL/GenBank/DDBJ whole genome shotgun (WGS) entry which is preliminary data.</text>
</comment>
<dbReference type="EMBL" id="NNRN01000056">
    <property type="protein sequence ID" value="OYR26043.1"/>
    <property type="molecule type" value="Genomic_DNA"/>
</dbReference>
<gene>
    <name evidence="1" type="ORF">CES86_4097</name>
</gene>